<evidence type="ECO:0000256" key="1">
    <source>
        <dbReference type="SAM" id="MobiDB-lite"/>
    </source>
</evidence>
<dbReference type="OrthoDB" id="5554389at2759"/>
<feature type="region of interest" description="Disordered" evidence="1">
    <location>
        <begin position="1"/>
        <end position="20"/>
    </location>
</feature>
<proteinExistence type="predicted"/>
<evidence type="ECO:0000313" key="3">
    <source>
        <dbReference type="Proteomes" id="UP000187429"/>
    </source>
</evidence>
<accession>A0A1R1YNT8</accession>
<evidence type="ECO:0000313" key="2">
    <source>
        <dbReference type="EMBL" id="OMJ28579.1"/>
    </source>
</evidence>
<protein>
    <submittedName>
        <fullName evidence="2">Uncharacterized protein</fullName>
    </submittedName>
</protein>
<comment type="caution">
    <text evidence="2">The sequence shown here is derived from an EMBL/GenBank/DDBJ whole genome shotgun (WGS) entry which is preliminary data.</text>
</comment>
<keyword evidence="3" id="KW-1185">Reference proteome</keyword>
<gene>
    <name evidence="2" type="ORF">AYI69_g1942</name>
</gene>
<dbReference type="Proteomes" id="UP000187429">
    <property type="component" value="Unassembled WGS sequence"/>
</dbReference>
<dbReference type="AlphaFoldDB" id="A0A1R1YNT8"/>
<reference evidence="3" key="1">
    <citation type="submission" date="2017-01" db="EMBL/GenBank/DDBJ databases">
        <authorList>
            <person name="Wang Y."/>
            <person name="White M."/>
            <person name="Kvist S."/>
            <person name="Moncalvo J.-M."/>
        </authorList>
    </citation>
    <scope>NUCLEOTIDE SEQUENCE [LARGE SCALE GENOMIC DNA]</scope>
    <source>
        <strain evidence="3">ID-206-W2</strain>
    </source>
</reference>
<sequence>MNEFRPVKRRRSRKGELTNSTTNFCPIMEVHIGGAANNDENRSLNKTYANPSGTDDLRAQTTYFIFEEDTGAKALLDLALVYNNKRIEFYETVKFEEDMTIISIPNHRDTGINTMIKLIKEQLLPLGTIDDVSAWAKKGTNEFLTYGMKVLFQKVTQKPKSQASWCIQKAE</sequence>
<organism evidence="2 3">
    <name type="scientific">Smittium culicis</name>
    <dbReference type="NCBI Taxonomy" id="133412"/>
    <lineage>
        <taxon>Eukaryota</taxon>
        <taxon>Fungi</taxon>
        <taxon>Fungi incertae sedis</taxon>
        <taxon>Zoopagomycota</taxon>
        <taxon>Kickxellomycotina</taxon>
        <taxon>Harpellomycetes</taxon>
        <taxon>Harpellales</taxon>
        <taxon>Legeriomycetaceae</taxon>
        <taxon>Smittium</taxon>
    </lineage>
</organism>
<name>A0A1R1YNT8_9FUNG</name>
<dbReference type="EMBL" id="LSSM01000542">
    <property type="protein sequence ID" value="OMJ28579.1"/>
    <property type="molecule type" value="Genomic_DNA"/>
</dbReference>